<reference evidence="2 3" key="1">
    <citation type="submission" date="2020-04" db="EMBL/GenBank/DDBJ databases">
        <title>Donghicola sp., a member of the Rhodobacteraceae family isolated from mangrove forest in Thailand.</title>
        <authorList>
            <person name="Charoenyingcharoen P."/>
            <person name="Yukphan P."/>
        </authorList>
    </citation>
    <scope>NUCLEOTIDE SEQUENCE [LARGE SCALE GENOMIC DNA]</scope>
    <source>
        <strain evidence="2 3">B5-SW-15</strain>
    </source>
</reference>
<protein>
    <submittedName>
        <fullName evidence="2">Uncharacterized protein</fullName>
    </submittedName>
</protein>
<accession>A0A850Q5B2</accession>
<name>A0A850Q5B2_9RHOB</name>
<proteinExistence type="predicted"/>
<sequence>MRNLIVAAVVIVAGASAAFAGVVNKGDTVTFPRAQLNDSASVQTIEWQQNWSSRSEKYIQLTATDGTSVFVQPDMAGKVQQKCDANFCAFTVGTDFQYGQSADKTNRFLVLHDKSRKPFQHRFMENKTLEIAARGAQMAVDLGEGPATAFATASGVPVVLVPKGLRDQVLRNVGSSMKAVIGDDLRNF</sequence>
<dbReference type="AlphaFoldDB" id="A0A850Q5B2"/>
<feature type="chain" id="PRO_5032361248" evidence="1">
    <location>
        <begin position="21"/>
        <end position="188"/>
    </location>
</feature>
<organism evidence="2 3">
    <name type="scientific">Donghicola mangrovi</name>
    <dbReference type="NCBI Taxonomy" id="2729614"/>
    <lineage>
        <taxon>Bacteria</taxon>
        <taxon>Pseudomonadati</taxon>
        <taxon>Pseudomonadota</taxon>
        <taxon>Alphaproteobacteria</taxon>
        <taxon>Rhodobacterales</taxon>
        <taxon>Roseobacteraceae</taxon>
        <taxon>Donghicola</taxon>
    </lineage>
</organism>
<keyword evidence="1" id="KW-0732">Signal</keyword>
<dbReference type="RefSeq" id="WP_177157306.1">
    <property type="nucleotide sequence ID" value="NZ_JABCJE010000002.1"/>
</dbReference>
<dbReference type="Proteomes" id="UP000592216">
    <property type="component" value="Unassembled WGS sequence"/>
</dbReference>
<feature type="signal peptide" evidence="1">
    <location>
        <begin position="1"/>
        <end position="20"/>
    </location>
</feature>
<evidence type="ECO:0000256" key="1">
    <source>
        <dbReference type="SAM" id="SignalP"/>
    </source>
</evidence>
<comment type="caution">
    <text evidence="2">The sequence shown here is derived from an EMBL/GenBank/DDBJ whole genome shotgun (WGS) entry which is preliminary data.</text>
</comment>
<dbReference type="EMBL" id="JABCJE010000002">
    <property type="protein sequence ID" value="NVO23292.1"/>
    <property type="molecule type" value="Genomic_DNA"/>
</dbReference>
<evidence type="ECO:0000313" key="3">
    <source>
        <dbReference type="Proteomes" id="UP000592216"/>
    </source>
</evidence>
<gene>
    <name evidence="2" type="ORF">HJ536_07980</name>
</gene>
<evidence type="ECO:0000313" key="2">
    <source>
        <dbReference type="EMBL" id="NVO23292.1"/>
    </source>
</evidence>